<proteinExistence type="predicted"/>
<keyword evidence="3" id="KW-1185">Reference proteome</keyword>
<reference evidence="2 3" key="1">
    <citation type="submission" date="2020-06" db="EMBL/GenBank/DDBJ databases">
        <authorList>
            <person name="Criscuolo A."/>
        </authorList>
    </citation>
    <scope>NUCLEOTIDE SEQUENCE [LARGE SCALE GENOMIC DNA]</scope>
    <source>
        <strain evidence="3">CIP 111411</strain>
    </source>
</reference>
<dbReference type="RefSeq" id="WP_180908615.1">
    <property type="nucleotide sequence ID" value="NZ_CAIJDP010000062.1"/>
</dbReference>
<feature type="signal peptide" evidence="1">
    <location>
        <begin position="1"/>
        <end position="19"/>
    </location>
</feature>
<protein>
    <recommendedName>
        <fullName evidence="4">Lipoprotein</fullName>
    </recommendedName>
</protein>
<dbReference type="Proteomes" id="UP000530060">
    <property type="component" value="Unassembled WGS sequence"/>
</dbReference>
<dbReference type="AlphaFoldDB" id="A0A6V6YVX8"/>
<comment type="caution">
    <text evidence="2">The sequence shown here is derived from an EMBL/GenBank/DDBJ whole genome shotgun (WGS) entry which is preliminary data.</text>
</comment>
<dbReference type="PROSITE" id="PS51257">
    <property type="entry name" value="PROKAR_LIPOPROTEIN"/>
    <property type="match status" value="1"/>
</dbReference>
<accession>A0A6V6YVX8</accession>
<evidence type="ECO:0008006" key="4">
    <source>
        <dbReference type="Google" id="ProtNLM"/>
    </source>
</evidence>
<evidence type="ECO:0000313" key="3">
    <source>
        <dbReference type="Proteomes" id="UP000530060"/>
    </source>
</evidence>
<organism evidence="2 3">
    <name type="scientific">Flavobacterium salmonis</name>
    <dbReference type="NCBI Taxonomy" id="2654844"/>
    <lineage>
        <taxon>Bacteria</taxon>
        <taxon>Pseudomonadati</taxon>
        <taxon>Bacteroidota</taxon>
        <taxon>Flavobacteriia</taxon>
        <taxon>Flavobacteriales</taxon>
        <taxon>Flavobacteriaceae</taxon>
        <taxon>Flavobacterium</taxon>
    </lineage>
</organism>
<dbReference type="EMBL" id="CAIJDP010000062">
    <property type="protein sequence ID" value="CAD0003469.1"/>
    <property type="molecule type" value="Genomic_DNA"/>
</dbReference>
<gene>
    <name evidence="2" type="ORF">FLAT13_01724</name>
</gene>
<dbReference type="PANTHER" id="PTHR41339">
    <property type="entry name" value="LIPL48"/>
    <property type="match status" value="1"/>
</dbReference>
<feature type="chain" id="PRO_5028181907" description="Lipoprotein" evidence="1">
    <location>
        <begin position="20"/>
        <end position="416"/>
    </location>
</feature>
<name>A0A6V6YVX8_9FLAO</name>
<sequence length="416" mass="43658">MKKLVFCLAVLGSIFTGCSSDNDNSTPIKQPVVGEISSNITANTTYAYGNYTLKGMIKVSEGVTLTFEAGSTITCDKSTGQNGLIILKGGKLIANGTADAPIVFTEKSKIGGSWAGIIMYGDAPIVNSATAAAPQTAVSEDGLGLTYGGSNEAHNGGSLKYVRVEYAGQVITSNSKENNGFSFYSVGSGTTLDHLVSYKGNDDGFEFYGGTVSLTNSISYGNSDDSFDWQDGWRGQNNTNWYAYQTGVANYGLEVESKSVDNAFWPKVTNITLKRAAGTTTESQGEVQLDAIQFKKEGNGDYSNIVIDGYISQAAVGENKAISGGAIQIQDKVTYDHQVAGGKIKLNNVKITNSPITFISGVPASFTVTAASFVPASNWTTSTTATGATLTSGAWATVDGVNLLSNLMSNPNPSKQ</sequence>
<keyword evidence="1" id="KW-0732">Signal</keyword>
<evidence type="ECO:0000313" key="2">
    <source>
        <dbReference type="EMBL" id="CAD0003469.1"/>
    </source>
</evidence>
<evidence type="ECO:0000256" key="1">
    <source>
        <dbReference type="SAM" id="SignalP"/>
    </source>
</evidence>
<dbReference type="PANTHER" id="PTHR41339:SF1">
    <property type="entry name" value="SECRETED PROTEIN"/>
    <property type="match status" value="1"/>
</dbReference>